<feature type="signal peptide" evidence="1">
    <location>
        <begin position="1"/>
        <end position="20"/>
    </location>
</feature>
<dbReference type="OrthoDB" id="8020854at2"/>
<evidence type="ECO:0000313" key="3">
    <source>
        <dbReference type="Proteomes" id="UP000254925"/>
    </source>
</evidence>
<dbReference type="AlphaFoldDB" id="A0A370HML9"/>
<feature type="chain" id="PRO_5017051078" evidence="1">
    <location>
        <begin position="21"/>
        <end position="100"/>
    </location>
</feature>
<keyword evidence="3" id="KW-1185">Reference proteome</keyword>
<keyword evidence="1" id="KW-0732">Signal</keyword>
<proteinExistence type="predicted"/>
<reference evidence="2 3" key="1">
    <citation type="submission" date="2018-07" db="EMBL/GenBank/DDBJ databases">
        <title>Genomic Encyclopedia of Type Strains, Phase IV (KMG-IV): sequencing the most valuable type-strain genomes for metagenomic binning, comparative biology and taxonomic classification.</title>
        <authorList>
            <person name="Goeker M."/>
        </authorList>
    </citation>
    <scope>NUCLEOTIDE SEQUENCE [LARGE SCALE GENOMIC DNA]</scope>
    <source>
        <strain evidence="2 3">DSM 14364</strain>
    </source>
</reference>
<accession>A0A370HML9</accession>
<sequence length="100" mass="10827">MRSFFASCLVLLIGSANALAADTEPALDQDTVQAQFRSVDRTYFREHRLRAYERTRAGMNQGATCVTPKGVCWIGEPVSQGDSCSCESRRFGTTSGTVGG</sequence>
<organism evidence="2 3">
    <name type="scientific">Microvirga subterranea</name>
    <dbReference type="NCBI Taxonomy" id="186651"/>
    <lineage>
        <taxon>Bacteria</taxon>
        <taxon>Pseudomonadati</taxon>
        <taxon>Pseudomonadota</taxon>
        <taxon>Alphaproteobacteria</taxon>
        <taxon>Hyphomicrobiales</taxon>
        <taxon>Methylobacteriaceae</taxon>
        <taxon>Microvirga</taxon>
    </lineage>
</organism>
<dbReference type="RefSeq" id="WP_114771008.1">
    <property type="nucleotide sequence ID" value="NZ_QQBB01000006.1"/>
</dbReference>
<comment type="caution">
    <text evidence="2">The sequence shown here is derived from an EMBL/GenBank/DDBJ whole genome shotgun (WGS) entry which is preliminary data.</text>
</comment>
<name>A0A370HML9_9HYPH</name>
<gene>
    <name evidence="2" type="ORF">DES45_10681</name>
</gene>
<evidence type="ECO:0000256" key="1">
    <source>
        <dbReference type="SAM" id="SignalP"/>
    </source>
</evidence>
<protein>
    <submittedName>
        <fullName evidence="2">Uncharacterized protein</fullName>
    </submittedName>
</protein>
<evidence type="ECO:0000313" key="2">
    <source>
        <dbReference type="EMBL" id="RDI57769.1"/>
    </source>
</evidence>
<dbReference type="EMBL" id="QQBB01000006">
    <property type="protein sequence ID" value="RDI57769.1"/>
    <property type="molecule type" value="Genomic_DNA"/>
</dbReference>
<dbReference type="Proteomes" id="UP000254925">
    <property type="component" value="Unassembled WGS sequence"/>
</dbReference>